<name>A0A8S2TBQ4_9BILA</name>
<dbReference type="EMBL" id="CAJOBI010032209">
    <property type="protein sequence ID" value="CAF4278928.1"/>
    <property type="molecule type" value="Genomic_DNA"/>
</dbReference>
<gene>
    <name evidence="1" type="ORF">SMN809_LOCUS25167</name>
</gene>
<proteinExistence type="predicted"/>
<accession>A0A8S2TBQ4</accession>
<evidence type="ECO:0000313" key="1">
    <source>
        <dbReference type="EMBL" id="CAF4278928.1"/>
    </source>
</evidence>
<comment type="caution">
    <text evidence="1">The sequence shown here is derived from an EMBL/GenBank/DDBJ whole genome shotgun (WGS) entry which is preliminary data.</text>
</comment>
<sequence length="87" mass="9907">MGLEQGEWEMERDFISNYMKENNSTISISKCRLSLAPITEEISEDLNLPASHDLKSNSADHPPIVEELQTEQNVNEAEATECVWKLK</sequence>
<feature type="non-terminal residue" evidence="1">
    <location>
        <position position="1"/>
    </location>
</feature>
<organism evidence="1 2">
    <name type="scientific">Rotaria magnacalcarata</name>
    <dbReference type="NCBI Taxonomy" id="392030"/>
    <lineage>
        <taxon>Eukaryota</taxon>
        <taxon>Metazoa</taxon>
        <taxon>Spiralia</taxon>
        <taxon>Gnathifera</taxon>
        <taxon>Rotifera</taxon>
        <taxon>Eurotatoria</taxon>
        <taxon>Bdelloidea</taxon>
        <taxon>Philodinida</taxon>
        <taxon>Philodinidae</taxon>
        <taxon>Rotaria</taxon>
    </lineage>
</organism>
<dbReference type="AlphaFoldDB" id="A0A8S2TBQ4"/>
<reference evidence="1" key="1">
    <citation type="submission" date="2021-02" db="EMBL/GenBank/DDBJ databases">
        <authorList>
            <person name="Nowell W R."/>
        </authorList>
    </citation>
    <scope>NUCLEOTIDE SEQUENCE</scope>
</reference>
<protein>
    <submittedName>
        <fullName evidence="1">Uncharacterized protein</fullName>
    </submittedName>
</protein>
<dbReference type="Proteomes" id="UP000676336">
    <property type="component" value="Unassembled WGS sequence"/>
</dbReference>
<evidence type="ECO:0000313" key="2">
    <source>
        <dbReference type="Proteomes" id="UP000676336"/>
    </source>
</evidence>